<dbReference type="STRING" id="1664694.A0A0N1HZ04"/>
<organism evidence="3 4">
    <name type="scientific">Cyphellophora attinorum</name>
    <dbReference type="NCBI Taxonomy" id="1664694"/>
    <lineage>
        <taxon>Eukaryota</taxon>
        <taxon>Fungi</taxon>
        <taxon>Dikarya</taxon>
        <taxon>Ascomycota</taxon>
        <taxon>Pezizomycotina</taxon>
        <taxon>Eurotiomycetes</taxon>
        <taxon>Chaetothyriomycetidae</taxon>
        <taxon>Chaetothyriales</taxon>
        <taxon>Cyphellophoraceae</taxon>
        <taxon>Cyphellophora</taxon>
    </lineage>
</organism>
<proteinExistence type="predicted"/>
<dbReference type="PANTHER" id="PTHR16453:SF9">
    <property type="entry name" value="GATOR COMPLEX PROTEIN MIOS"/>
    <property type="match status" value="1"/>
</dbReference>
<dbReference type="InterPro" id="IPR015943">
    <property type="entry name" value="WD40/YVTN_repeat-like_dom_sf"/>
</dbReference>
<evidence type="ECO:0000313" key="4">
    <source>
        <dbReference type="Proteomes" id="UP000038010"/>
    </source>
</evidence>
<dbReference type="GeneID" id="28738570"/>
<dbReference type="Gene3D" id="2.130.10.10">
    <property type="entry name" value="YVTN repeat-like/Quinoprotein amine dehydrogenase"/>
    <property type="match status" value="1"/>
</dbReference>
<name>A0A0N1HZ04_9EURO</name>
<dbReference type="InterPro" id="IPR001680">
    <property type="entry name" value="WD40_rpt"/>
</dbReference>
<dbReference type="Pfam" id="PF21720">
    <property type="entry name" value="MIOS_WD40"/>
    <property type="match status" value="1"/>
</dbReference>
<gene>
    <name evidence="3" type="ORF">AB675_6400</name>
</gene>
<reference evidence="3 4" key="1">
    <citation type="submission" date="2015-06" db="EMBL/GenBank/DDBJ databases">
        <title>Draft genome of the ant-associated black yeast Phialophora attae CBS 131958.</title>
        <authorList>
            <person name="Moreno L.F."/>
            <person name="Stielow B.J."/>
            <person name="de Hoog S."/>
            <person name="Vicente V.A."/>
            <person name="Weiss V.A."/>
            <person name="de Vries M."/>
            <person name="Cruz L.M."/>
            <person name="Souza E.M."/>
        </authorList>
    </citation>
    <scope>NUCLEOTIDE SEQUENCE [LARGE SCALE GENOMIC DNA]</scope>
    <source>
        <strain evidence="3 4">CBS 131958</strain>
    </source>
</reference>
<feature type="domain" description="MIOS-like alpha-solenoid" evidence="2">
    <location>
        <begin position="500"/>
        <end position="688"/>
    </location>
</feature>
<feature type="region of interest" description="Disordered" evidence="1">
    <location>
        <begin position="440"/>
        <end position="470"/>
    </location>
</feature>
<dbReference type="Pfam" id="PF21719">
    <property type="entry name" value="MIOS_a-sol"/>
    <property type="match status" value="1"/>
</dbReference>
<dbReference type="VEuPathDB" id="FungiDB:AB675_6400"/>
<sequence length="948" mass="105388">MEAAIRFSQNSVTGSDQRFLIADVANRNFKLCNIRNEAHRSGPIALEYDTTKSASKVPPFRAFDWHPHPDFEHLVAVGQSSGEVALLNLSEGKGHESPPIVFPVKPQRPCNAVSISSEHLLAVGLERPRSDFCLHVWDFAQRLPPTQSASGSSNSYLGAKGSYEPLHKFANGDTVYSSKFFPTSPQLLLAGLRSQQLKLYDLREGNNVSNTGLQFSTRCVNNLAIDWQDENFFASCSPKGKDAGICLWDRRMTSRMNPMLTPHANQRPESSLELTDVVGPSAEIWSLRFSKSKRGCLGTLSSDGKLRMYEFGRDMAVEEYKVLQQNEEHWEKELPQGTYLERAQDVEKVALQASGSSEGSKVVSFDFRTRQDASSEEQPFIVLMSNGNVVSAVTTASPVPTLLHPSGFIMYGNKFMTGPTSKSGGPTEQELTAKMRALKTTPSTHLSQSQVQVDSRSRKDGTLKRDIESSLDDEPWQADMGLAETATSVPKFISQHDIAKARCAKGYGVDPSVNKDLVSQSVRLTTLWNYVERASQFNKWSVRNTGNLDLSYLGIYSVWMEDVPAPELTLRNIGGSVKYATNVLLSKSIEGLVKQLQLPNFERLVYTNYVFNRQLCLYLSNASWTIDQLKEWTKDLVDKGQHSKAAFVALLSGEEKLARDCLLDKKANKDQRTLGLAFSGAMKRRSSRNRDHGTLFMKDPDDDDKLWLTTVDHALSTITEVYARGVLMYLKNLSWEEFLRARLAIPLRLRLAVAIRHLDDSALTKYISKMTSTVAVNGDLEGVHLTGLATTQAFDLFQSYIIKTNDLQTSVLALCRTIPRYITDAAIRRRFESWKAQYRADIMSWGGELYLERAEFDVMSAKHAIDNVTGKSLIKPPPPQVRLVCSHCNGDLAHHSVGQEDSGTSKSGSTVTHNSKTNPLTPAVAAAKGTVCPHCAEDYLDVVSVTNR</sequence>
<evidence type="ECO:0000256" key="1">
    <source>
        <dbReference type="SAM" id="MobiDB-lite"/>
    </source>
</evidence>
<feature type="region of interest" description="Disordered" evidence="1">
    <location>
        <begin position="896"/>
        <end position="920"/>
    </location>
</feature>
<dbReference type="PANTHER" id="PTHR16453">
    <property type="entry name" value="WD40 DOMAIN-CONTAINING PROTEIN MIO FAMILY MEMBER"/>
    <property type="match status" value="1"/>
</dbReference>
<evidence type="ECO:0000259" key="2">
    <source>
        <dbReference type="Pfam" id="PF21719"/>
    </source>
</evidence>
<dbReference type="SMART" id="SM00320">
    <property type="entry name" value="WD40"/>
    <property type="match status" value="3"/>
</dbReference>
<feature type="compositionally biased region" description="Polar residues" evidence="1">
    <location>
        <begin position="899"/>
        <end position="920"/>
    </location>
</feature>
<dbReference type="Proteomes" id="UP000038010">
    <property type="component" value="Unassembled WGS sequence"/>
</dbReference>
<feature type="compositionally biased region" description="Basic and acidic residues" evidence="1">
    <location>
        <begin position="455"/>
        <end position="468"/>
    </location>
</feature>
<dbReference type="RefSeq" id="XP_018003823.1">
    <property type="nucleotide sequence ID" value="XM_018146690.1"/>
</dbReference>
<dbReference type="SUPFAM" id="SSF50978">
    <property type="entry name" value="WD40 repeat-like"/>
    <property type="match status" value="1"/>
</dbReference>
<dbReference type="InterPro" id="IPR049092">
    <property type="entry name" value="MIOS_a-sol"/>
</dbReference>
<dbReference type="AlphaFoldDB" id="A0A0N1HZ04"/>
<evidence type="ECO:0000313" key="3">
    <source>
        <dbReference type="EMBL" id="KPI43860.1"/>
    </source>
</evidence>
<dbReference type="GO" id="GO:1904263">
    <property type="term" value="P:positive regulation of TORC1 signaling"/>
    <property type="evidence" value="ECO:0007669"/>
    <property type="project" value="TreeGrafter"/>
</dbReference>
<comment type="caution">
    <text evidence="3">The sequence shown here is derived from an EMBL/GenBank/DDBJ whole genome shotgun (WGS) entry which is preliminary data.</text>
</comment>
<keyword evidence="4" id="KW-1185">Reference proteome</keyword>
<protein>
    <submittedName>
        <fullName evidence="3">SEH-associated protein 4</fullName>
    </submittedName>
</protein>
<dbReference type="OrthoDB" id="341486at2759"/>
<dbReference type="InterPro" id="IPR037593">
    <property type="entry name" value="MIOS/Sea4"/>
</dbReference>
<dbReference type="EMBL" id="LFJN01000004">
    <property type="protein sequence ID" value="KPI43860.1"/>
    <property type="molecule type" value="Genomic_DNA"/>
</dbReference>
<accession>A0A0N1HZ04</accession>
<dbReference type="InterPro" id="IPR036322">
    <property type="entry name" value="WD40_repeat_dom_sf"/>
</dbReference>
<dbReference type="GO" id="GO:0005737">
    <property type="term" value="C:cytoplasm"/>
    <property type="evidence" value="ECO:0007669"/>
    <property type="project" value="TreeGrafter"/>
</dbReference>